<evidence type="ECO:0000313" key="6">
    <source>
        <dbReference type="Proteomes" id="UP000827892"/>
    </source>
</evidence>
<reference evidence="5 6" key="1">
    <citation type="submission" date="2022-05" db="EMBL/GenBank/DDBJ databases">
        <title>Chromosome-level reference genomes for two strains of Caenorhabditis briggsae: an improved platform for comparative genomics.</title>
        <authorList>
            <person name="Stevens L."/>
            <person name="Andersen E.C."/>
        </authorList>
    </citation>
    <scope>NUCLEOTIDE SEQUENCE [LARGE SCALE GENOMIC DNA]</scope>
    <source>
        <strain evidence="5">QX1410_ONT</strain>
        <tissue evidence="5">Whole-organism</tissue>
    </source>
</reference>
<dbReference type="Gene3D" id="2.70.170.10">
    <property type="entry name" value="Neurotransmitter-gated ion-channel ligand-binding domain"/>
    <property type="match status" value="1"/>
</dbReference>
<dbReference type="PROSITE" id="PS00236">
    <property type="entry name" value="NEUROTR_ION_CHANNEL"/>
    <property type="match status" value="1"/>
</dbReference>
<dbReference type="AlphaFoldDB" id="A0AAE9D7S0"/>
<keyword evidence="3" id="KW-0812">Transmembrane</keyword>
<feature type="transmembrane region" description="Helical" evidence="3">
    <location>
        <begin position="317"/>
        <end position="335"/>
    </location>
</feature>
<keyword evidence="2 3" id="KW-0472">Membrane</keyword>
<dbReference type="InterPro" id="IPR006201">
    <property type="entry name" value="Neur_channel"/>
</dbReference>
<gene>
    <name evidence="5" type="ORF">L3Y34_005703</name>
</gene>
<keyword evidence="3" id="KW-1133">Transmembrane helix</keyword>
<organism evidence="5 6">
    <name type="scientific">Caenorhabditis briggsae</name>
    <dbReference type="NCBI Taxonomy" id="6238"/>
    <lineage>
        <taxon>Eukaryota</taxon>
        <taxon>Metazoa</taxon>
        <taxon>Ecdysozoa</taxon>
        <taxon>Nematoda</taxon>
        <taxon>Chromadorea</taxon>
        <taxon>Rhabditida</taxon>
        <taxon>Rhabditina</taxon>
        <taxon>Rhabditomorpha</taxon>
        <taxon>Rhabditoidea</taxon>
        <taxon>Rhabditidae</taxon>
        <taxon>Peloderinae</taxon>
        <taxon>Caenorhabditis</taxon>
    </lineage>
</organism>
<dbReference type="EMBL" id="CP090894">
    <property type="protein sequence ID" value="ULT98047.1"/>
    <property type="molecule type" value="Genomic_DNA"/>
</dbReference>
<dbReference type="SUPFAM" id="SSF63712">
    <property type="entry name" value="Nicotinic receptor ligand binding domain-like"/>
    <property type="match status" value="1"/>
</dbReference>
<sequence length="421" mass="47908">MTIDFTSPPIDDFNNFFLFHSSQLKRVIMDISEGLTLLSMFTLNVGLEPTAAENQMRYAAEQKLRNEILINATASMPGRGSNPITAITMLHVDHLRDLDQSKGTMSMSLSFLVTWMDERFRWDPKDYHSVRSVNGDKPSWSSAFWVPNIQIADMPSSQKSPGLFMNPGVEITVESSGTVKAFVRTSMTIPCYFNFGDFPRDYQNCSFTLLSPYYADEFQFNDWSTINSGKYGTPDQVPDTGDFELIGMEARNYYLFLGTQIVENFKGYSPRYCRGFLRYTLMLKRMNKLIPTLIHAPMDAISVFVGLTGILPDQEALMTLISCIGFSMLFAMQAAEVLPDNFNGMPTIGILIMVMMIETILLLTYKIFSIYCRNRKLKAIKGKNEDRFIDQIYKYIKIGDKALMVALPLQAAWNVYLTRNV</sequence>
<dbReference type="Pfam" id="PF02931">
    <property type="entry name" value="Neur_chan_LBD"/>
    <property type="match status" value="1"/>
</dbReference>
<dbReference type="GO" id="GO:0016020">
    <property type="term" value="C:membrane"/>
    <property type="evidence" value="ECO:0007669"/>
    <property type="project" value="UniProtKB-SubCell"/>
</dbReference>
<name>A0AAE9D7S0_CAEBR</name>
<dbReference type="InterPro" id="IPR018000">
    <property type="entry name" value="Neurotransmitter_ion_chnl_CS"/>
</dbReference>
<dbReference type="InterPro" id="IPR006202">
    <property type="entry name" value="Neur_chan_lig-bd"/>
</dbReference>
<dbReference type="InterPro" id="IPR036734">
    <property type="entry name" value="Neur_chan_lig-bd_sf"/>
</dbReference>
<dbReference type="GO" id="GO:0004888">
    <property type="term" value="F:transmembrane signaling receptor activity"/>
    <property type="evidence" value="ECO:0007669"/>
    <property type="project" value="InterPro"/>
</dbReference>
<dbReference type="GO" id="GO:0005230">
    <property type="term" value="F:extracellular ligand-gated monoatomic ion channel activity"/>
    <property type="evidence" value="ECO:0007669"/>
    <property type="project" value="InterPro"/>
</dbReference>
<feature type="domain" description="Neurotransmitter-gated ion-channel ligand-binding" evidence="4">
    <location>
        <begin position="76"/>
        <end position="218"/>
    </location>
</feature>
<evidence type="ECO:0000259" key="4">
    <source>
        <dbReference type="Pfam" id="PF02931"/>
    </source>
</evidence>
<evidence type="ECO:0000256" key="2">
    <source>
        <dbReference type="ARBA" id="ARBA00023136"/>
    </source>
</evidence>
<evidence type="ECO:0000256" key="1">
    <source>
        <dbReference type="ARBA" id="ARBA00004141"/>
    </source>
</evidence>
<accession>A0AAE9D7S0</accession>
<dbReference type="Proteomes" id="UP000827892">
    <property type="component" value="Chromosome IV"/>
</dbReference>
<comment type="subcellular location">
    <subcellularLocation>
        <location evidence="1">Membrane</location>
        <topology evidence="1">Multi-pass membrane protein</topology>
    </subcellularLocation>
</comment>
<proteinExistence type="predicted"/>
<feature type="transmembrane region" description="Helical" evidence="3">
    <location>
        <begin position="289"/>
        <end position="310"/>
    </location>
</feature>
<feature type="transmembrane region" description="Helical" evidence="3">
    <location>
        <begin position="347"/>
        <end position="368"/>
    </location>
</feature>
<dbReference type="PANTHER" id="PTHR18945">
    <property type="entry name" value="NEUROTRANSMITTER GATED ION CHANNEL"/>
    <property type="match status" value="1"/>
</dbReference>
<evidence type="ECO:0000256" key="3">
    <source>
        <dbReference type="SAM" id="Phobius"/>
    </source>
</evidence>
<dbReference type="CDD" id="cd18989">
    <property type="entry name" value="LGIC_ECD_cation"/>
    <property type="match status" value="1"/>
</dbReference>
<protein>
    <recommendedName>
        <fullName evidence="4">Neurotransmitter-gated ion-channel ligand-binding domain-containing protein</fullName>
    </recommendedName>
</protein>
<evidence type="ECO:0000313" key="5">
    <source>
        <dbReference type="EMBL" id="ULT98047.1"/>
    </source>
</evidence>